<proteinExistence type="predicted"/>
<dbReference type="KEGG" id="cre:CHLRE_17g726526v5"/>
<organism evidence="1 2">
    <name type="scientific">Chlamydomonas reinhardtii</name>
    <name type="common">Chlamydomonas smithii</name>
    <dbReference type="NCBI Taxonomy" id="3055"/>
    <lineage>
        <taxon>Eukaryota</taxon>
        <taxon>Viridiplantae</taxon>
        <taxon>Chlorophyta</taxon>
        <taxon>core chlorophytes</taxon>
        <taxon>Chlorophyceae</taxon>
        <taxon>CS clade</taxon>
        <taxon>Chlamydomonadales</taxon>
        <taxon>Chlamydomonadaceae</taxon>
        <taxon>Chlamydomonas</taxon>
    </lineage>
</organism>
<dbReference type="Proteomes" id="UP000006906">
    <property type="component" value="Chromosome 17"/>
</dbReference>
<sequence length="54" mass="5964">MCFRRGGERGAGAGVTLPEMWRARVGKDKYICMTYGETRLAAAGRYGTGRVLYC</sequence>
<accession>A0A2K3CQN1</accession>
<dbReference type="InParanoid" id="A0A2K3CQN1"/>
<keyword evidence="2" id="KW-1185">Reference proteome</keyword>
<dbReference type="GeneID" id="66057049"/>
<evidence type="ECO:0000313" key="1">
    <source>
        <dbReference type="EMBL" id="PNW70597.1"/>
    </source>
</evidence>
<dbReference type="RefSeq" id="XP_042914810.1">
    <property type="nucleotide sequence ID" value="XM_043072351.1"/>
</dbReference>
<name>A0A2K3CQN1_CHLRE</name>
<reference evidence="1 2" key="1">
    <citation type="journal article" date="2007" name="Science">
        <title>The Chlamydomonas genome reveals the evolution of key animal and plant functions.</title>
        <authorList>
            <person name="Merchant S.S."/>
            <person name="Prochnik S.E."/>
            <person name="Vallon O."/>
            <person name="Harris E.H."/>
            <person name="Karpowicz S.J."/>
            <person name="Witman G.B."/>
            <person name="Terry A."/>
            <person name="Salamov A."/>
            <person name="Fritz-Laylin L.K."/>
            <person name="Marechal-Drouard L."/>
            <person name="Marshall W.F."/>
            <person name="Qu L.H."/>
            <person name="Nelson D.R."/>
            <person name="Sanderfoot A.A."/>
            <person name="Spalding M.H."/>
            <person name="Kapitonov V.V."/>
            <person name="Ren Q."/>
            <person name="Ferris P."/>
            <person name="Lindquist E."/>
            <person name="Shapiro H."/>
            <person name="Lucas S.M."/>
            <person name="Grimwood J."/>
            <person name="Schmutz J."/>
            <person name="Cardol P."/>
            <person name="Cerutti H."/>
            <person name="Chanfreau G."/>
            <person name="Chen C.L."/>
            <person name="Cognat V."/>
            <person name="Croft M.T."/>
            <person name="Dent R."/>
            <person name="Dutcher S."/>
            <person name="Fernandez E."/>
            <person name="Fukuzawa H."/>
            <person name="Gonzalez-Ballester D."/>
            <person name="Gonzalez-Halphen D."/>
            <person name="Hallmann A."/>
            <person name="Hanikenne M."/>
            <person name="Hippler M."/>
            <person name="Inwood W."/>
            <person name="Jabbari K."/>
            <person name="Kalanon M."/>
            <person name="Kuras R."/>
            <person name="Lefebvre P.A."/>
            <person name="Lemaire S.D."/>
            <person name="Lobanov A.V."/>
            <person name="Lohr M."/>
            <person name="Manuell A."/>
            <person name="Meier I."/>
            <person name="Mets L."/>
            <person name="Mittag M."/>
            <person name="Mittelmeier T."/>
            <person name="Moroney J.V."/>
            <person name="Moseley J."/>
            <person name="Napoli C."/>
            <person name="Nedelcu A.M."/>
            <person name="Niyogi K."/>
            <person name="Novoselov S.V."/>
            <person name="Paulsen I.T."/>
            <person name="Pazour G."/>
            <person name="Purton S."/>
            <person name="Ral J.P."/>
            <person name="Riano-Pachon D.M."/>
            <person name="Riekhof W."/>
            <person name="Rymarquis L."/>
            <person name="Schroda M."/>
            <person name="Stern D."/>
            <person name="Umen J."/>
            <person name="Willows R."/>
            <person name="Wilson N."/>
            <person name="Zimmer S.L."/>
            <person name="Allmer J."/>
            <person name="Balk J."/>
            <person name="Bisova K."/>
            <person name="Chen C.J."/>
            <person name="Elias M."/>
            <person name="Gendler K."/>
            <person name="Hauser C."/>
            <person name="Lamb M.R."/>
            <person name="Ledford H."/>
            <person name="Long J.C."/>
            <person name="Minagawa J."/>
            <person name="Page M.D."/>
            <person name="Pan J."/>
            <person name="Pootakham W."/>
            <person name="Roje S."/>
            <person name="Rose A."/>
            <person name="Stahlberg E."/>
            <person name="Terauchi A.M."/>
            <person name="Yang P."/>
            <person name="Ball S."/>
            <person name="Bowler C."/>
            <person name="Dieckmann C.L."/>
            <person name="Gladyshev V.N."/>
            <person name="Green P."/>
            <person name="Jorgensen R."/>
            <person name="Mayfield S."/>
            <person name="Mueller-Roeber B."/>
            <person name="Rajamani S."/>
            <person name="Sayre R.T."/>
            <person name="Brokstein P."/>
            <person name="Dubchak I."/>
            <person name="Goodstein D."/>
            <person name="Hornick L."/>
            <person name="Huang Y.W."/>
            <person name="Jhaveri J."/>
            <person name="Luo Y."/>
            <person name="Martinez D."/>
            <person name="Ngau W.C."/>
            <person name="Otillar B."/>
            <person name="Poliakov A."/>
            <person name="Porter A."/>
            <person name="Szajkowski L."/>
            <person name="Werner G."/>
            <person name="Zhou K."/>
            <person name="Grigoriev I.V."/>
            <person name="Rokhsar D.S."/>
            <person name="Grossman A.R."/>
        </authorList>
    </citation>
    <scope>NUCLEOTIDE SEQUENCE [LARGE SCALE GENOMIC DNA]</scope>
    <source>
        <strain evidence="2">CC-503</strain>
    </source>
</reference>
<gene>
    <name evidence="1" type="ORF">CHLRE_17g726526v5</name>
</gene>
<dbReference type="Gramene" id="PNW70597">
    <property type="protein sequence ID" value="PNW70597"/>
    <property type="gene ID" value="CHLRE_17g726526v5"/>
</dbReference>
<evidence type="ECO:0000313" key="2">
    <source>
        <dbReference type="Proteomes" id="UP000006906"/>
    </source>
</evidence>
<dbReference type="EMBL" id="CM008978">
    <property type="protein sequence ID" value="PNW70597.1"/>
    <property type="molecule type" value="Genomic_DNA"/>
</dbReference>
<dbReference type="AlphaFoldDB" id="A0A2K3CQN1"/>
<protein>
    <submittedName>
        <fullName evidence="1">Uncharacterized protein</fullName>
    </submittedName>
</protein>